<evidence type="ECO:0000256" key="5">
    <source>
        <dbReference type="ARBA" id="ARBA00022989"/>
    </source>
</evidence>
<dbReference type="InterPro" id="IPR002528">
    <property type="entry name" value="MATE_fam"/>
</dbReference>
<evidence type="ECO:0000256" key="1">
    <source>
        <dbReference type="ARBA" id="ARBA00004429"/>
    </source>
</evidence>
<accession>A0ABQ6LYH1</accession>
<comment type="caution">
    <text evidence="8">The sequence shown here is derived from an EMBL/GenBank/DDBJ whole genome shotgun (WGS) entry which is preliminary data.</text>
</comment>
<feature type="transmembrane region" description="Helical" evidence="7">
    <location>
        <begin position="57"/>
        <end position="83"/>
    </location>
</feature>
<dbReference type="PANTHER" id="PTHR43549">
    <property type="entry name" value="MULTIDRUG RESISTANCE PROTEIN YPNP-RELATED"/>
    <property type="match status" value="1"/>
</dbReference>
<dbReference type="RefSeq" id="WP_285763766.1">
    <property type="nucleotide sequence ID" value="NZ_BSYJ01000003.1"/>
</dbReference>
<keyword evidence="3" id="KW-1003">Cell membrane</keyword>
<protein>
    <submittedName>
        <fullName evidence="8">MATE family efflux transporter</fullName>
    </submittedName>
</protein>
<keyword evidence="9" id="KW-1185">Reference proteome</keyword>
<gene>
    <name evidence="8" type="ORF">MNKW57_14470</name>
</gene>
<feature type="transmembrane region" description="Helical" evidence="7">
    <location>
        <begin position="171"/>
        <end position="192"/>
    </location>
</feature>
<comment type="subcellular location">
    <subcellularLocation>
        <location evidence="1">Cell inner membrane</location>
        <topology evidence="1">Multi-pass membrane protein</topology>
    </subcellularLocation>
</comment>
<feature type="transmembrane region" description="Helical" evidence="7">
    <location>
        <begin position="95"/>
        <end position="118"/>
    </location>
</feature>
<feature type="transmembrane region" description="Helical" evidence="7">
    <location>
        <begin position="326"/>
        <end position="349"/>
    </location>
</feature>
<feature type="transmembrane region" description="Helical" evidence="7">
    <location>
        <begin position="397"/>
        <end position="415"/>
    </location>
</feature>
<sequence length="451" mass="47748">MSPSKITVSLTEGPVAGHLYRMAMPMVWSILLMMSFNVIDTWFVSRLGVAELAAMSFTFPVVMTVSSLAIGLGAGVSSVVARAQGSGNTDKVRQLVTDGSILATALGVAITIIGLAINRPLFQALGASDETMPLILDYMVIWFIGAPLVIAPMVALSSLRALGNSMITAKIMAIGSVINIVLDPILIFGLLGAPRLELQGAAMATVAARLLTFVAGYYYLKKAGVLAPPTLNFSRMWESWKGILHVGLPAVATNMIIPIAGGVVVALVAQHGREAVAGLGVAMRIEPIALIVFYALSSVAGPFFGQNASAGKVHRLHETLNILTRFCILLGLGLAVALFFGGSFLASFFSTEEQVLYVASAYLAVVPLSYAGYGLLMSINAAFNGLGKPLPATALSFLRVMGLYLPLALVANHFFGIPGLFAATFFCNLVMGLLGWWWLRRAIQAVPEKPE</sequence>
<proteinExistence type="predicted"/>
<feature type="transmembrane region" description="Helical" evidence="7">
    <location>
        <begin position="288"/>
        <end position="305"/>
    </location>
</feature>
<evidence type="ECO:0000256" key="7">
    <source>
        <dbReference type="SAM" id="Phobius"/>
    </source>
</evidence>
<dbReference type="Pfam" id="PF01554">
    <property type="entry name" value="MatE"/>
    <property type="match status" value="2"/>
</dbReference>
<keyword evidence="2" id="KW-0813">Transport</keyword>
<feature type="transmembrane region" description="Helical" evidence="7">
    <location>
        <begin position="198"/>
        <end position="220"/>
    </location>
</feature>
<keyword evidence="4 7" id="KW-0812">Transmembrane</keyword>
<dbReference type="PANTHER" id="PTHR43549:SF3">
    <property type="entry name" value="MULTIDRUG RESISTANCE PROTEIN YPNP-RELATED"/>
    <property type="match status" value="1"/>
</dbReference>
<feature type="transmembrane region" description="Helical" evidence="7">
    <location>
        <begin position="355"/>
        <end position="376"/>
    </location>
</feature>
<evidence type="ECO:0000256" key="6">
    <source>
        <dbReference type="ARBA" id="ARBA00023136"/>
    </source>
</evidence>
<feature type="transmembrane region" description="Helical" evidence="7">
    <location>
        <begin position="138"/>
        <end position="159"/>
    </location>
</feature>
<organism evidence="8 9">
    <name type="scientific">Biformimicrobium ophioploci</name>
    <dbReference type="NCBI Taxonomy" id="3036711"/>
    <lineage>
        <taxon>Bacteria</taxon>
        <taxon>Pseudomonadati</taxon>
        <taxon>Pseudomonadota</taxon>
        <taxon>Gammaproteobacteria</taxon>
        <taxon>Cellvibrionales</taxon>
        <taxon>Microbulbiferaceae</taxon>
        <taxon>Biformimicrobium</taxon>
    </lineage>
</organism>
<evidence type="ECO:0000313" key="9">
    <source>
        <dbReference type="Proteomes" id="UP001224392"/>
    </source>
</evidence>
<keyword evidence="6 7" id="KW-0472">Membrane</keyword>
<feature type="transmembrane region" description="Helical" evidence="7">
    <location>
        <begin position="26"/>
        <end position="45"/>
    </location>
</feature>
<evidence type="ECO:0000256" key="3">
    <source>
        <dbReference type="ARBA" id="ARBA00022475"/>
    </source>
</evidence>
<dbReference type="InterPro" id="IPR052031">
    <property type="entry name" value="Membrane_Transporter-Flippase"/>
</dbReference>
<evidence type="ECO:0000256" key="2">
    <source>
        <dbReference type="ARBA" id="ARBA00022448"/>
    </source>
</evidence>
<feature type="transmembrane region" description="Helical" evidence="7">
    <location>
        <begin position="243"/>
        <end position="268"/>
    </location>
</feature>
<evidence type="ECO:0000256" key="4">
    <source>
        <dbReference type="ARBA" id="ARBA00022692"/>
    </source>
</evidence>
<dbReference type="InterPro" id="IPR048279">
    <property type="entry name" value="MdtK-like"/>
</dbReference>
<evidence type="ECO:0000313" key="8">
    <source>
        <dbReference type="EMBL" id="GMG87126.1"/>
    </source>
</evidence>
<dbReference type="Proteomes" id="UP001224392">
    <property type="component" value="Unassembled WGS sequence"/>
</dbReference>
<dbReference type="NCBIfam" id="TIGR00797">
    <property type="entry name" value="matE"/>
    <property type="match status" value="1"/>
</dbReference>
<name>A0ABQ6LYH1_9GAMM</name>
<keyword evidence="5 7" id="KW-1133">Transmembrane helix</keyword>
<reference evidence="8 9" key="1">
    <citation type="submission" date="2023-04" db="EMBL/GenBank/DDBJ databases">
        <title>Marinobulbifer ophiurae gen. nov., sp. Nov., isolate from tissue of brittle star Ophioplocus japonicus.</title>
        <authorList>
            <person name="Kawano K."/>
            <person name="Sawayama S."/>
            <person name="Nakagawa S."/>
        </authorList>
    </citation>
    <scope>NUCLEOTIDE SEQUENCE [LARGE SCALE GENOMIC DNA]</scope>
    <source>
        <strain evidence="8 9">NKW57</strain>
    </source>
</reference>
<dbReference type="EMBL" id="BSYJ01000003">
    <property type="protein sequence ID" value="GMG87126.1"/>
    <property type="molecule type" value="Genomic_DNA"/>
</dbReference>
<dbReference type="PIRSF" id="PIRSF006603">
    <property type="entry name" value="DinF"/>
    <property type="match status" value="1"/>
</dbReference>
<feature type="transmembrane region" description="Helical" evidence="7">
    <location>
        <begin position="421"/>
        <end position="439"/>
    </location>
</feature>